<name>A0A0B7AGV1_9EUPU</name>
<feature type="non-terminal residue" evidence="1">
    <location>
        <position position="1"/>
    </location>
</feature>
<dbReference type="AlphaFoldDB" id="A0A0B7AGV1"/>
<organism evidence="1">
    <name type="scientific">Arion vulgaris</name>
    <dbReference type="NCBI Taxonomy" id="1028688"/>
    <lineage>
        <taxon>Eukaryota</taxon>
        <taxon>Metazoa</taxon>
        <taxon>Spiralia</taxon>
        <taxon>Lophotrochozoa</taxon>
        <taxon>Mollusca</taxon>
        <taxon>Gastropoda</taxon>
        <taxon>Heterobranchia</taxon>
        <taxon>Euthyneura</taxon>
        <taxon>Panpulmonata</taxon>
        <taxon>Eupulmonata</taxon>
        <taxon>Stylommatophora</taxon>
        <taxon>Helicina</taxon>
        <taxon>Arionoidea</taxon>
        <taxon>Arionidae</taxon>
        <taxon>Arion</taxon>
    </lineage>
</organism>
<sequence>HTNHKSGLSSGRYGAFTEDYKEKSVLYSLVFLSLSVIEECMIINQPTSVFLLYYMFENHLTAQSQSKRSA</sequence>
<proteinExistence type="predicted"/>
<reference evidence="1" key="1">
    <citation type="submission" date="2014-12" db="EMBL/GenBank/DDBJ databases">
        <title>Insight into the proteome of Arion vulgaris.</title>
        <authorList>
            <person name="Aradska J."/>
            <person name="Bulat T."/>
            <person name="Smidak R."/>
            <person name="Sarate P."/>
            <person name="Gangsoo J."/>
            <person name="Sialana F."/>
            <person name="Bilban M."/>
            <person name="Lubec G."/>
        </authorList>
    </citation>
    <scope>NUCLEOTIDE SEQUENCE</scope>
    <source>
        <tissue evidence="1">Skin</tissue>
    </source>
</reference>
<protein>
    <submittedName>
        <fullName evidence="1">Uncharacterized protein</fullName>
    </submittedName>
</protein>
<dbReference type="EMBL" id="HACG01033364">
    <property type="protein sequence ID" value="CEK80229.1"/>
    <property type="molecule type" value="Transcribed_RNA"/>
</dbReference>
<gene>
    <name evidence="1" type="primary">ORF119731</name>
</gene>
<evidence type="ECO:0000313" key="1">
    <source>
        <dbReference type="EMBL" id="CEK80229.1"/>
    </source>
</evidence>
<accession>A0A0B7AGV1</accession>